<evidence type="ECO:0000256" key="1">
    <source>
        <dbReference type="PROSITE-ProRule" id="PRU00042"/>
    </source>
</evidence>
<reference evidence="4" key="1">
    <citation type="submission" date="2021-02" db="EMBL/GenBank/DDBJ databases">
        <authorList>
            <person name="Nowell W R."/>
        </authorList>
    </citation>
    <scope>NUCLEOTIDE SEQUENCE</scope>
    <source>
        <strain evidence="4">Ploen Becks lab</strain>
    </source>
</reference>
<dbReference type="Proteomes" id="UP000663879">
    <property type="component" value="Unassembled WGS sequence"/>
</dbReference>
<sequence>MISSSSSSSSNDDQNSFMNRLKTGISNGIIEAGSNLKKFTSNLQSNKMQKSSTNMNIFNENSKNFESCTNFLPNSYSESDIMRLNIHQTKQIYEHENDYDLEFCRNNYGTIRNSTFLEEIKEERNNKSFEQEINELEEDFLEKKEKNSNLVFEPKLNSKTSSPKKKKKKILNSSLPFKCTHCNLSFATFIGMRIHQGNKHSKKKKFSKNTEKCGKRNLEAKELDKNEEIKSKSKNELEPSIKDILNGSYKNLRNLLDEKEKYDFYLK</sequence>
<dbReference type="PROSITE" id="PS00028">
    <property type="entry name" value="ZINC_FINGER_C2H2_1"/>
    <property type="match status" value="1"/>
</dbReference>
<evidence type="ECO:0000313" key="5">
    <source>
        <dbReference type="Proteomes" id="UP000663879"/>
    </source>
</evidence>
<gene>
    <name evidence="4" type="ORF">OXX778_LOCUS18316</name>
</gene>
<dbReference type="AlphaFoldDB" id="A0A814JNU6"/>
<evidence type="ECO:0000256" key="2">
    <source>
        <dbReference type="SAM" id="Coils"/>
    </source>
</evidence>
<keyword evidence="1" id="KW-0863">Zinc-finger</keyword>
<evidence type="ECO:0000313" key="4">
    <source>
        <dbReference type="EMBL" id="CAF1040307.1"/>
    </source>
</evidence>
<organism evidence="4 5">
    <name type="scientific">Brachionus calyciflorus</name>
    <dbReference type="NCBI Taxonomy" id="104777"/>
    <lineage>
        <taxon>Eukaryota</taxon>
        <taxon>Metazoa</taxon>
        <taxon>Spiralia</taxon>
        <taxon>Gnathifera</taxon>
        <taxon>Rotifera</taxon>
        <taxon>Eurotatoria</taxon>
        <taxon>Monogononta</taxon>
        <taxon>Pseudotrocha</taxon>
        <taxon>Ploima</taxon>
        <taxon>Brachionidae</taxon>
        <taxon>Brachionus</taxon>
    </lineage>
</organism>
<accession>A0A814JNU6</accession>
<evidence type="ECO:0000259" key="3">
    <source>
        <dbReference type="PROSITE" id="PS50157"/>
    </source>
</evidence>
<keyword evidence="5" id="KW-1185">Reference proteome</keyword>
<dbReference type="GO" id="GO:0008270">
    <property type="term" value="F:zinc ion binding"/>
    <property type="evidence" value="ECO:0007669"/>
    <property type="project" value="UniProtKB-KW"/>
</dbReference>
<keyword evidence="1" id="KW-0862">Zinc</keyword>
<keyword evidence="2" id="KW-0175">Coiled coil</keyword>
<dbReference type="InterPro" id="IPR013087">
    <property type="entry name" value="Znf_C2H2_type"/>
</dbReference>
<comment type="caution">
    <text evidence="4">The sequence shown here is derived from an EMBL/GenBank/DDBJ whole genome shotgun (WGS) entry which is preliminary data.</text>
</comment>
<feature type="coiled-coil region" evidence="2">
    <location>
        <begin position="119"/>
        <end position="146"/>
    </location>
</feature>
<name>A0A814JNU6_9BILA</name>
<protein>
    <recommendedName>
        <fullName evidence="3">C2H2-type domain-containing protein</fullName>
    </recommendedName>
</protein>
<dbReference type="EMBL" id="CAJNOC010005021">
    <property type="protein sequence ID" value="CAF1040307.1"/>
    <property type="molecule type" value="Genomic_DNA"/>
</dbReference>
<keyword evidence="1" id="KW-0479">Metal-binding</keyword>
<dbReference type="PROSITE" id="PS50157">
    <property type="entry name" value="ZINC_FINGER_C2H2_2"/>
    <property type="match status" value="1"/>
</dbReference>
<proteinExistence type="predicted"/>
<feature type="domain" description="C2H2-type" evidence="3">
    <location>
        <begin position="177"/>
        <end position="205"/>
    </location>
</feature>